<dbReference type="InParanoid" id="A0A7X0MWT0"/>
<feature type="signal peptide" evidence="1">
    <location>
        <begin position="1"/>
        <end position="18"/>
    </location>
</feature>
<evidence type="ECO:0000313" key="3">
    <source>
        <dbReference type="Proteomes" id="UP000528457"/>
    </source>
</evidence>
<accession>A0A7X0MWT0</accession>
<sequence>MKNLSILVLLVFSGLCQAMDAKQLKATALKACETQSANMPANMREQAKKLCVCNAEKTDYEAVLKAQASGDTKQIQANAMKVAQACTAQMK</sequence>
<keyword evidence="1" id="KW-0732">Signal</keyword>
<organism evidence="2 3">
    <name type="scientific">Pseudoteredinibacter isoporae</name>
    <dbReference type="NCBI Taxonomy" id="570281"/>
    <lineage>
        <taxon>Bacteria</taxon>
        <taxon>Pseudomonadati</taxon>
        <taxon>Pseudomonadota</taxon>
        <taxon>Gammaproteobacteria</taxon>
        <taxon>Cellvibrionales</taxon>
        <taxon>Cellvibrionaceae</taxon>
        <taxon>Pseudoteredinibacter</taxon>
    </lineage>
</organism>
<gene>
    <name evidence="2" type="ORF">HNR48_001562</name>
</gene>
<dbReference type="Proteomes" id="UP000528457">
    <property type="component" value="Unassembled WGS sequence"/>
</dbReference>
<protein>
    <submittedName>
        <fullName evidence="2">Uncharacterized protein</fullName>
    </submittedName>
</protein>
<proteinExistence type="predicted"/>
<name>A0A7X0MWT0_9GAMM</name>
<evidence type="ECO:0000256" key="1">
    <source>
        <dbReference type="SAM" id="SignalP"/>
    </source>
</evidence>
<reference evidence="2 3" key="1">
    <citation type="submission" date="2020-08" db="EMBL/GenBank/DDBJ databases">
        <title>Genomic Encyclopedia of Type Strains, Phase IV (KMG-IV): sequencing the most valuable type-strain genomes for metagenomic binning, comparative biology and taxonomic classification.</title>
        <authorList>
            <person name="Goeker M."/>
        </authorList>
    </citation>
    <scope>NUCLEOTIDE SEQUENCE [LARGE SCALE GENOMIC DNA]</scope>
    <source>
        <strain evidence="2 3">DSM 22368</strain>
    </source>
</reference>
<dbReference type="EMBL" id="JACHHT010000001">
    <property type="protein sequence ID" value="MBB6521284.1"/>
    <property type="molecule type" value="Genomic_DNA"/>
</dbReference>
<comment type="caution">
    <text evidence="2">The sequence shown here is derived from an EMBL/GenBank/DDBJ whole genome shotgun (WGS) entry which is preliminary data.</text>
</comment>
<evidence type="ECO:0000313" key="2">
    <source>
        <dbReference type="EMBL" id="MBB6521284.1"/>
    </source>
</evidence>
<dbReference type="RefSeq" id="WP_166848921.1">
    <property type="nucleotide sequence ID" value="NZ_JAAONY010000001.1"/>
</dbReference>
<keyword evidence="3" id="KW-1185">Reference proteome</keyword>
<dbReference type="AlphaFoldDB" id="A0A7X0MWT0"/>
<feature type="chain" id="PRO_5031391116" evidence="1">
    <location>
        <begin position="19"/>
        <end position="91"/>
    </location>
</feature>